<keyword evidence="1" id="KW-0732">Signal</keyword>
<feature type="signal peptide" evidence="1">
    <location>
        <begin position="1"/>
        <end position="23"/>
    </location>
</feature>
<organism evidence="2 3">
    <name type="scientific">Serratia rubidaea</name>
    <name type="common">Serratia marinorubra</name>
    <dbReference type="NCBI Taxonomy" id="61652"/>
    <lineage>
        <taxon>Bacteria</taxon>
        <taxon>Pseudomonadati</taxon>
        <taxon>Pseudomonadota</taxon>
        <taxon>Gammaproteobacteria</taxon>
        <taxon>Enterobacterales</taxon>
        <taxon>Yersiniaceae</taxon>
        <taxon>Serratia</taxon>
    </lineage>
</organism>
<accession>A0A3S4XTL6</accession>
<evidence type="ECO:0008006" key="4">
    <source>
        <dbReference type="Google" id="ProtNLM"/>
    </source>
</evidence>
<gene>
    <name evidence="2" type="ORF">NCTC10036_00301</name>
</gene>
<evidence type="ECO:0000313" key="2">
    <source>
        <dbReference type="EMBL" id="VEI61329.1"/>
    </source>
</evidence>
<name>A0A3S4XTL6_SERRU</name>
<proteinExistence type="predicted"/>
<dbReference type="AlphaFoldDB" id="A0A3S4XTL6"/>
<dbReference type="EMBL" id="LR134493">
    <property type="protein sequence ID" value="VEI61329.1"/>
    <property type="molecule type" value="Genomic_DNA"/>
</dbReference>
<protein>
    <recommendedName>
        <fullName evidence="4">Lipoprotein</fullName>
    </recommendedName>
</protein>
<dbReference type="Pfam" id="PF13982">
    <property type="entry name" value="YbfN"/>
    <property type="match status" value="1"/>
</dbReference>
<evidence type="ECO:0000256" key="1">
    <source>
        <dbReference type="SAM" id="SignalP"/>
    </source>
</evidence>
<evidence type="ECO:0000313" key="3">
    <source>
        <dbReference type="Proteomes" id="UP000281904"/>
    </source>
</evidence>
<reference evidence="2 3" key="1">
    <citation type="submission" date="2018-12" db="EMBL/GenBank/DDBJ databases">
        <authorList>
            <consortium name="Pathogen Informatics"/>
        </authorList>
    </citation>
    <scope>NUCLEOTIDE SEQUENCE [LARGE SCALE GENOMIC DNA]</scope>
    <source>
        <strain evidence="2 3">NCTC10036</strain>
    </source>
</reference>
<dbReference type="InterPro" id="IPR025727">
    <property type="entry name" value="YbfN-like"/>
</dbReference>
<sequence>MMRTILLAAAIAAGLTGCVQPQAAPEDGRLRQAYAACINTAEGSPEKLQSCQAVLEVLRQERRHQTFAAQETVRVMDYQKCIQALHSGDGQAYQARCGRLWQEIRANNHDYQGG</sequence>
<dbReference type="Proteomes" id="UP000281904">
    <property type="component" value="Chromosome"/>
</dbReference>
<dbReference type="PROSITE" id="PS51257">
    <property type="entry name" value="PROKAR_LIPOPROTEIN"/>
    <property type="match status" value="1"/>
</dbReference>
<feature type="chain" id="PRO_5018529001" description="Lipoprotein" evidence="1">
    <location>
        <begin position="24"/>
        <end position="114"/>
    </location>
</feature>